<evidence type="ECO:0000313" key="2">
    <source>
        <dbReference type="EMBL" id="KAA9375070.1"/>
    </source>
</evidence>
<proteinExistence type="predicted"/>
<reference evidence="2 3" key="1">
    <citation type="submission" date="2019-09" db="EMBL/GenBank/DDBJ databases">
        <title>Screening of Novel Bioactive Compounds from Soil-Associated.</title>
        <authorList>
            <person name="Gong X."/>
        </authorList>
    </citation>
    <scope>NUCLEOTIDE SEQUENCE [LARGE SCALE GENOMIC DNA]</scope>
    <source>
        <strain evidence="2 3">Gxj-6</strain>
    </source>
</reference>
<dbReference type="Proteomes" id="UP000327011">
    <property type="component" value="Unassembled WGS sequence"/>
</dbReference>
<feature type="region of interest" description="Disordered" evidence="1">
    <location>
        <begin position="83"/>
        <end position="102"/>
    </location>
</feature>
<dbReference type="EMBL" id="VYTZ01000013">
    <property type="protein sequence ID" value="KAA9375070.1"/>
    <property type="molecule type" value="Genomic_DNA"/>
</dbReference>
<evidence type="ECO:0000256" key="1">
    <source>
        <dbReference type="SAM" id="MobiDB-lite"/>
    </source>
</evidence>
<name>A0A5J5JY99_9ACTN</name>
<evidence type="ECO:0000313" key="3">
    <source>
        <dbReference type="Proteomes" id="UP000327011"/>
    </source>
</evidence>
<keyword evidence="3" id="KW-1185">Reference proteome</keyword>
<gene>
    <name evidence="2" type="ORF">F5972_29390</name>
</gene>
<accession>A0A5J5JY99</accession>
<sequence>MTTSRVLWLVSGRPAAVVASTATPAGTPVKLRRDEAVAALAPVSGVAGSAAFGAFAGRTGHSTPTHLPVYVNRPMGDEQIRAAARGGAAQGPHHAWREPVIP</sequence>
<dbReference type="RefSeq" id="WP_150938037.1">
    <property type="nucleotide sequence ID" value="NZ_VYTZ01000013.1"/>
</dbReference>
<comment type="caution">
    <text evidence="2">The sequence shown here is derived from an EMBL/GenBank/DDBJ whole genome shotgun (WGS) entry which is preliminary data.</text>
</comment>
<protein>
    <submittedName>
        <fullName evidence="2">Uncharacterized protein</fullName>
    </submittedName>
</protein>
<organism evidence="2 3">
    <name type="scientific">Microbispora cellulosiformans</name>
    <dbReference type="NCBI Taxonomy" id="2614688"/>
    <lineage>
        <taxon>Bacteria</taxon>
        <taxon>Bacillati</taxon>
        <taxon>Actinomycetota</taxon>
        <taxon>Actinomycetes</taxon>
        <taxon>Streptosporangiales</taxon>
        <taxon>Streptosporangiaceae</taxon>
        <taxon>Microbispora</taxon>
    </lineage>
</organism>
<dbReference type="AlphaFoldDB" id="A0A5J5JY99"/>